<keyword evidence="2" id="KW-1185">Reference proteome</keyword>
<accession>A0A3A2ZHP7</accession>
<dbReference type="EMBL" id="MVGC01002785">
    <property type="protein sequence ID" value="RJE16771.1"/>
    <property type="molecule type" value="Genomic_DNA"/>
</dbReference>
<organism evidence="1 2">
    <name type="scientific">Aspergillus sclerotialis</name>
    <dbReference type="NCBI Taxonomy" id="2070753"/>
    <lineage>
        <taxon>Eukaryota</taxon>
        <taxon>Fungi</taxon>
        <taxon>Dikarya</taxon>
        <taxon>Ascomycota</taxon>
        <taxon>Pezizomycotina</taxon>
        <taxon>Eurotiomycetes</taxon>
        <taxon>Eurotiomycetidae</taxon>
        <taxon>Eurotiales</taxon>
        <taxon>Aspergillaceae</taxon>
        <taxon>Aspergillus</taxon>
        <taxon>Aspergillus subgen. Polypaecilum</taxon>
    </lineage>
</organism>
<evidence type="ECO:0000313" key="2">
    <source>
        <dbReference type="Proteomes" id="UP000266188"/>
    </source>
</evidence>
<dbReference type="STRING" id="2070753.A0A3A2ZHP7"/>
<comment type="caution">
    <text evidence="1">The sequence shown here is derived from an EMBL/GenBank/DDBJ whole genome shotgun (WGS) entry which is preliminary data.</text>
</comment>
<feature type="non-terminal residue" evidence="1">
    <location>
        <position position="106"/>
    </location>
</feature>
<proteinExistence type="predicted"/>
<dbReference type="Proteomes" id="UP000266188">
    <property type="component" value="Unassembled WGS sequence"/>
</dbReference>
<gene>
    <name evidence="1" type="ORF">PHISCL_10892</name>
</gene>
<evidence type="ECO:0000313" key="1">
    <source>
        <dbReference type="EMBL" id="RJE16771.1"/>
    </source>
</evidence>
<name>A0A3A2ZHP7_9EURO</name>
<sequence length="106" mass="12244">MQHFWILVQSLGDPKEWRFLEQRFHDVLKHAYKDPDFEIVMSETGNLLQEMLTDPGFFDSGSDKIGELREKTKQLGSESGLRQDLDAFLEQAKRALHSVHEDIAIG</sequence>
<dbReference type="OrthoDB" id="5407957at2759"/>
<reference evidence="2" key="1">
    <citation type="submission" date="2017-02" db="EMBL/GenBank/DDBJ databases">
        <authorList>
            <person name="Tafer H."/>
            <person name="Lopandic K."/>
        </authorList>
    </citation>
    <scope>NUCLEOTIDE SEQUENCE [LARGE SCALE GENOMIC DNA]</scope>
    <source>
        <strain evidence="2">CBS 366.77</strain>
    </source>
</reference>
<dbReference type="PANTHER" id="PTHR31138">
    <property type="entry name" value="CHROMOSOME 19, WHOLE GENOME SHOTGUN SEQUENCE"/>
    <property type="match status" value="1"/>
</dbReference>
<dbReference type="AlphaFoldDB" id="A0A3A2ZHP7"/>
<protein>
    <submittedName>
        <fullName evidence="1">Uncharacterized protein</fullName>
    </submittedName>
</protein>
<dbReference type="PANTHER" id="PTHR31138:SF4">
    <property type="entry name" value="DUF5923 DOMAIN-CONTAINING PROTEIN"/>
    <property type="match status" value="1"/>
</dbReference>